<reference evidence="4" key="1">
    <citation type="submission" date="2020-05" db="EMBL/GenBank/DDBJ databases">
        <authorList>
            <person name="Chiriac C."/>
            <person name="Salcher M."/>
            <person name="Ghai R."/>
            <person name="Kavagutti S V."/>
        </authorList>
    </citation>
    <scope>NUCLEOTIDE SEQUENCE</scope>
</reference>
<dbReference type="InterPro" id="IPR003743">
    <property type="entry name" value="Zf-RING_7"/>
</dbReference>
<gene>
    <name evidence="4" type="ORF">UFOPK2967_00841</name>
    <name evidence="5" type="ORF">UFOPK3587_00806</name>
    <name evidence="6" type="ORF">UFOPK3984_00499</name>
    <name evidence="7" type="ORF">UFOPK4114_00580</name>
</gene>
<feature type="domain" description="CT398-like coiled coil hairpin" evidence="3">
    <location>
        <begin position="15"/>
        <end position="193"/>
    </location>
</feature>
<dbReference type="EMBL" id="CAFBOP010000012">
    <property type="protein sequence ID" value="CAB4982887.1"/>
    <property type="molecule type" value="Genomic_DNA"/>
</dbReference>
<evidence type="ECO:0000313" key="4">
    <source>
        <dbReference type="EMBL" id="CAB4789628.1"/>
    </source>
</evidence>
<evidence type="ECO:0000313" key="6">
    <source>
        <dbReference type="EMBL" id="CAB4982887.1"/>
    </source>
</evidence>
<dbReference type="PANTHER" id="PTHR39082:SF1">
    <property type="entry name" value="SCAVENGER RECEPTOR CLASS A MEMBER 3"/>
    <property type="match status" value="1"/>
</dbReference>
<dbReference type="EMBL" id="CAFBPP010000017">
    <property type="protein sequence ID" value="CAB5016347.1"/>
    <property type="molecule type" value="Genomic_DNA"/>
</dbReference>
<dbReference type="Pfam" id="PF02591">
    <property type="entry name" value="Zn_ribbon_9"/>
    <property type="match status" value="1"/>
</dbReference>
<keyword evidence="1" id="KW-0175">Coiled coil</keyword>
<feature type="domain" description="C4-type zinc ribbon" evidence="2">
    <location>
        <begin position="203"/>
        <end position="237"/>
    </location>
</feature>
<organism evidence="4">
    <name type="scientific">freshwater metagenome</name>
    <dbReference type="NCBI Taxonomy" id="449393"/>
    <lineage>
        <taxon>unclassified sequences</taxon>
        <taxon>metagenomes</taxon>
        <taxon>ecological metagenomes</taxon>
    </lineage>
</organism>
<evidence type="ECO:0000313" key="5">
    <source>
        <dbReference type="EMBL" id="CAB4906487.1"/>
    </source>
</evidence>
<dbReference type="PANTHER" id="PTHR39082">
    <property type="entry name" value="PHOSPHOLIPASE C-BETA-2-RELATED"/>
    <property type="match status" value="1"/>
</dbReference>
<feature type="coiled-coil region" evidence="1">
    <location>
        <begin position="65"/>
        <end position="116"/>
    </location>
</feature>
<dbReference type="Gene3D" id="1.10.287.1490">
    <property type="match status" value="1"/>
</dbReference>
<proteinExistence type="predicted"/>
<evidence type="ECO:0000259" key="3">
    <source>
        <dbReference type="Pfam" id="PF24481"/>
    </source>
</evidence>
<dbReference type="Pfam" id="PF24481">
    <property type="entry name" value="CT398_CC"/>
    <property type="match status" value="1"/>
</dbReference>
<dbReference type="AlphaFoldDB" id="A0A6J6X3B3"/>
<accession>A0A6J6X3B3</accession>
<protein>
    <submittedName>
        <fullName evidence="4">Unannotated protein</fullName>
    </submittedName>
</protein>
<dbReference type="EMBL" id="CAFAAC010000057">
    <property type="protein sequence ID" value="CAB4789628.1"/>
    <property type="molecule type" value="Genomic_DNA"/>
</dbReference>
<dbReference type="EMBL" id="CAFBMN010000045">
    <property type="protein sequence ID" value="CAB4906487.1"/>
    <property type="molecule type" value="Genomic_DNA"/>
</dbReference>
<sequence length="242" mass="26821">MKASPSDQLQILDIQRMDFLVATLRNKMATLPEIAQLHTTNSRLTVVRDLQVAAQTQISDIKVELSRSESDVEQVATRLERDEKRLADGSTGAKDLEKLQHEVQTLITRRSELEEVELEIMMRIDGIKARLDELKAEEVTLISQSAEIETLKNTATQGIEVEIASTVAERASTAATVDKTLLELYEKIRASSGTGAAAMREGKCDGCHLSINGVELNRLKTLADDEVVRCEECRCILVRGSK</sequence>
<evidence type="ECO:0000256" key="1">
    <source>
        <dbReference type="SAM" id="Coils"/>
    </source>
</evidence>
<dbReference type="InterPro" id="IPR056003">
    <property type="entry name" value="CT398_CC_hairpin"/>
</dbReference>
<evidence type="ECO:0000259" key="2">
    <source>
        <dbReference type="Pfam" id="PF02591"/>
    </source>
</evidence>
<name>A0A6J6X3B3_9ZZZZ</name>
<evidence type="ECO:0000313" key="7">
    <source>
        <dbReference type="EMBL" id="CAB5016347.1"/>
    </source>
</evidence>
<dbReference type="InterPro" id="IPR052376">
    <property type="entry name" value="Oxidative_Scav/Glycosyltrans"/>
</dbReference>